<organism evidence="2 3">
    <name type="scientific">Catenisphaera adipataccumulans</name>
    <dbReference type="NCBI Taxonomy" id="700500"/>
    <lineage>
        <taxon>Bacteria</taxon>
        <taxon>Bacillati</taxon>
        <taxon>Bacillota</taxon>
        <taxon>Erysipelotrichia</taxon>
        <taxon>Erysipelotrichales</taxon>
        <taxon>Erysipelotrichaceae</taxon>
        <taxon>Catenisphaera</taxon>
    </lineage>
</organism>
<comment type="caution">
    <text evidence="2">The sequence shown here is derived from an EMBL/GenBank/DDBJ whole genome shotgun (WGS) entry which is preliminary data.</text>
</comment>
<evidence type="ECO:0000259" key="1">
    <source>
        <dbReference type="PROSITE" id="PS51094"/>
    </source>
</evidence>
<dbReference type="EMBL" id="JACHHK010000002">
    <property type="protein sequence ID" value="MBB5182771.1"/>
    <property type="molecule type" value="Genomic_DNA"/>
</dbReference>
<sequence>MIWEDLNEDIIVFQSDASTSDEVFETLGKILIDKGYCKDSYVQALKDREKEYPTGINVGGFGIAIPHTDPEHVIRETESILTLKKPVRFTQMGSTDIPVDVKLVMMLTIKDPKAHIKKLQRIITLVQDQQLLKNIYDSDSADRVIQLIKEKEDAIEKESENLL</sequence>
<dbReference type="CDD" id="cd00211">
    <property type="entry name" value="PTS_IIA_fru"/>
    <property type="match status" value="1"/>
</dbReference>
<proteinExistence type="predicted"/>
<dbReference type="InterPro" id="IPR051541">
    <property type="entry name" value="PTS_SugarTrans_NitroReg"/>
</dbReference>
<evidence type="ECO:0000313" key="3">
    <source>
        <dbReference type="Proteomes" id="UP000539953"/>
    </source>
</evidence>
<keyword evidence="3" id="KW-1185">Reference proteome</keyword>
<dbReference type="InterPro" id="IPR016152">
    <property type="entry name" value="PTrfase/Anion_transptr"/>
</dbReference>
<name>A0A7W8FW06_9FIRM</name>
<accession>A0A7W8FW06</accession>
<gene>
    <name evidence="2" type="ORF">HNQ47_000790</name>
</gene>
<dbReference type="PROSITE" id="PS51094">
    <property type="entry name" value="PTS_EIIA_TYPE_2"/>
    <property type="match status" value="1"/>
</dbReference>
<evidence type="ECO:0000313" key="2">
    <source>
        <dbReference type="EMBL" id="MBB5182771.1"/>
    </source>
</evidence>
<feature type="domain" description="PTS EIIA type-2" evidence="1">
    <location>
        <begin position="4"/>
        <end position="151"/>
    </location>
</feature>
<dbReference type="AlphaFoldDB" id="A0A7W8FW06"/>
<dbReference type="Gene3D" id="3.40.930.10">
    <property type="entry name" value="Mannitol-specific EII, Chain A"/>
    <property type="match status" value="1"/>
</dbReference>
<dbReference type="RefSeq" id="WP_183327698.1">
    <property type="nucleotide sequence ID" value="NZ_JACHHK010000002.1"/>
</dbReference>
<dbReference type="SUPFAM" id="SSF55804">
    <property type="entry name" value="Phoshotransferase/anion transport protein"/>
    <property type="match status" value="1"/>
</dbReference>
<dbReference type="PANTHER" id="PTHR47738">
    <property type="entry name" value="PTS SYSTEM FRUCTOSE-LIKE EIIA COMPONENT-RELATED"/>
    <property type="match status" value="1"/>
</dbReference>
<dbReference type="InterPro" id="IPR002178">
    <property type="entry name" value="PTS_EIIA_type-2_dom"/>
</dbReference>
<reference evidence="2 3" key="1">
    <citation type="submission" date="2020-08" db="EMBL/GenBank/DDBJ databases">
        <title>Genomic Encyclopedia of Type Strains, Phase IV (KMG-IV): sequencing the most valuable type-strain genomes for metagenomic binning, comparative biology and taxonomic classification.</title>
        <authorList>
            <person name="Goeker M."/>
        </authorList>
    </citation>
    <scope>NUCLEOTIDE SEQUENCE [LARGE SCALE GENOMIC DNA]</scope>
    <source>
        <strain evidence="2 3">DSM 25799</strain>
    </source>
</reference>
<dbReference type="PANTHER" id="PTHR47738:SF3">
    <property type="entry name" value="PHOSPHOTRANSFERASE SYSTEM MANNITOL_FRUCTOSE-SPECIFIC IIA DOMAIN CONTAINING PROTEIN"/>
    <property type="match status" value="1"/>
</dbReference>
<dbReference type="Proteomes" id="UP000539953">
    <property type="component" value="Unassembled WGS sequence"/>
</dbReference>
<protein>
    <submittedName>
        <fullName evidence="2">PTS system galactitol-specific IIA component</fullName>
    </submittedName>
</protein>
<dbReference type="Pfam" id="PF00359">
    <property type="entry name" value="PTS_EIIA_2"/>
    <property type="match status" value="1"/>
</dbReference>